<reference evidence="13" key="1">
    <citation type="submission" date="2019-11" db="EMBL/GenBank/DDBJ databases">
        <authorList>
            <person name="Ren C."/>
            <person name="Wang H."/>
            <person name="Xu Y."/>
        </authorList>
    </citation>
    <scope>NUCLEOTIDE SEQUENCE [LARGE SCALE GENOMIC DNA]</scope>
    <source>
        <strain evidence="13">JNU-WLY1368</strain>
    </source>
</reference>
<evidence type="ECO:0000256" key="3">
    <source>
        <dbReference type="ARBA" id="ARBA00012239"/>
    </source>
</evidence>
<dbReference type="RefSeq" id="WP_174403073.1">
    <property type="nucleotide sequence ID" value="NZ_CP046161.1"/>
</dbReference>
<dbReference type="Pfam" id="PF00266">
    <property type="entry name" value="Aminotran_5"/>
    <property type="match status" value="1"/>
</dbReference>
<organism evidence="12 13">
    <name type="scientific">Caproicibacterium lactatifermentans</name>
    <dbReference type="NCBI Taxonomy" id="2666138"/>
    <lineage>
        <taxon>Bacteria</taxon>
        <taxon>Bacillati</taxon>
        <taxon>Bacillota</taxon>
        <taxon>Clostridia</taxon>
        <taxon>Eubacteriales</taxon>
        <taxon>Oscillospiraceae</taxon>
        <taxon>Caproicibacterium</taxon>
    </lineage>
</organism>
<keyword evidence="6" id="KW-0663">Pyridoxal phosphate</keyword>
<dbReference type="InterPro" id="IPR015424">
    <property type="entry name" value="PyrdxlP-dep_Trfase"/>
</dbReference>
<comment type="similarity">
    <text evidence="2">Belongs to the class-V pyridoxal-phosphate-dependent aminotransferase family. NifS/IscS subfamily.</text>
</comment>
<dbReference type="Proteomes" id="UP000509623">
    <property type="component" value="Chromosome"/>
</dbReference>
<evidence type="ECO:0000313" key="13">
    <source>
        <dbReference type="Proteomes" id="UP000509623"/>
    </source>
</evidence>
<accession>A0ABX6PVB6</accession>
<gene>
    <name evidence="12" type="ORF">GKP14_03880</name>
</gene>
<dbReference type="InterPro" id="IPR016454">
    <property type="entry name" value="Cysteine_dSase"/>
</dbReference>
<evidence type="ECO:0000256" key="9">
    <source>
        <dbReference type="ARBA" id="ARBA00050776"/>
    </source>
</evidence>
<dbReference type="Gene3D" id="3.40.640.10">
    <property type="entry name" value="Type I PLP-dependent aspartate aminotransferase-like (Major domain)"/>
    <property type="match status" value="1"/>
</dbReference>
<feature type="domain" description="Aminotransferase class V" evidence="11">
    <location>
        <begin position="2"/>
        <end position="358"/>
    </location>
</feature>
<evidence type="ECO:0000256" key="10">
    <source>
        <dbReference type="RuleBase" id="RU004504"/>
    </source>
</evidence>
<keyword evidence="8" id="KW-0411">Iron-sulfur</keyword>
<dbReference type="InterPro" id="IPR020578">
    <property type="entry name" value="Aminotrans_V_PyrdxlP_BS"/>
</dbReference>
<dbReference type="Gene3D" id="1.10.260.50">
    <property type="match status" value="1"/>
</dbReference>
<evidence type="ECO:0000256" key="8">
    <source>
        <dbReference type="ARBA" id="ARBA00023014"/>
    </source>
</evidence>
<evidence type="ECO:0000313" key="12">
    <source>
        <dbReference type="EMBL" id="QKO30226.1"/>
    </source>
</evidence>
<keyword evidence="4" id="KW-0808">Transferase</keyword>
<keyword evidence="13" id="KW-1185">Reference proteome</keyword>
<dbReference type="Gene3D" id="3.90.1150.10">
    <property type="entry name" value="Aspartate Aminotransferase, domain 1"/>
    <property type="match status" value="1"/>
</dbReference>
<evidence type="ECO:0000256" key="7">
    <source>
        <dbReference type="ARBA" id="ARBA00023004"/>
    </source>
</evidence>
<evidence type="ECO:0000256" key="1">
    <source>
        <dbReference type="ARBA" id="ARBA00001933"/>
    </source>
</evidence>
<dbReference type="InterPro" id="IPR000192">
    <property type="entry name" value="Aminotrans_V_dom"/>
</dbReference>
<dbReference type="InterPro" id="IPR015422">
    <property type="entry name" value="PyrdxlP-dep_Trfase_small"/>
</dbReference>
<dbReference type="InterPro" id="IPR015421">
    <property type="entry name" value="PyrdxlP-dep_Trfase_major"/>
</dbReference>
<name>A0ABX6PVB6_9FIRM</name>
<dbReference type="PANTHER" id="PTHR11601">
    <property type="entry name" value="CYSTEINE DESULFURYLASE FAMILY MEMBER"/>
    <property type="match status" value="1"/>
</dbReference>
<protein>
    <recommendedName>
        <fullName evidence="3">cysteine desulfurase</fullName>
        <ecNumber evidence="3">2.8.1.7</ecNumber>
    </recommendedName>
</protein>
<evidence type="ECO:0000256" key="6">
    <source>
        <dbReference type="ARBA" id="ARBA00022898"/>
    </source>
</evidence>
<evidence type="ECO:0000256" key="4">
    <source>
        <dbReference type="ARBA" id="ARBA00022679"/>
    </source>
</evidence>
<dbReference type="PROSITE" id="PS00595">
    <property type="entry name" value="AA_TRANSFER_CLASS_5"/>
    <property type="match status" value="1"/>
</dbReference>
<dbReference type="PIRSF" id="PIRSF005572">
    <property type="entry name" value="NifS"/>
    <property type="match status" value="1"/>
</dbReference>
<keyword evidence="7" id="KW-0408">Iron</keyword>
<dbReference type="SUPFAM" id="SSF53383">
    <property type="entry name" value="PLP-dependent transferases"/>
    <property type="match status" value="1"/>
</dbReference>
<keyword evidence="5" id="KW-0479">Metal-binding</keyword>
<dbReference type="EC" id="2.8.1.7" evidence="3"/>
<evidence type="ECO:0000256" key="5">
    <source>
        <dbReference type="ARBA" id="ARBA00022723"/>
    </source>
</evidence>
<dbReference type="EMBL" id="CP046161">
    <property type="protein sequence ID" value="QKO30226.1"/>
    <property type="molecule type" value="Genomic_DNA"/>
</dbReference>
<keyword evidence="12" id="KW-0032">Aminotransferase</keyword>
<evidence type="ECO:0000259" key="11">
    <source>
        <dbReference type="Pfam" id="PF00266"/>
    </source>
</evidence>
<proteinExistence type="inferred from homology"/>
<evidence type="ECO:0000256" key="2">
    <source>
        <dbReference type="ARBA" id="ARBA00006490"/>
    </source>
</evidence>
<comment type="cofactor">
    <cofactor evidence="1 10">
        <name>pyridoxal 5'-phosphate</name>
        <dbReference type="ChEBI" id="CHEBI:597326"/>
    </cofactor>
</comment>
<dbReference type="GO" id="GO:0008483">
    <property type="term" value="F:transaminase activity"/>
    <property type="evidence" value="ECO:0007669"/>
    <property type="project" value="UniProtKB-KW"/>
</dbReference>
<dbReference type="PANTHER" id="PTHR11601:SF34">
    <property type="entry name" value="CYSTEINE DESULFURASE"/>
    <property type="match status" value="1"/>
</dbReference>
<comment type="catalytic activity">
    <reaction evidence="9">
        <text>(sulfur carrier)-H + L-cysteine = (sulfur carrier)-SH + L-alanine</text>
        <dbReference type="Rhea" id="RHEA:43892"/>
        <dbReference type="Rhea" id="RHEA-COMP:14737"/>
        <dbReference type="Rhea" id="RHEA-COMP:14739"/>
        <dbReference type="ChEBI" id="CHEBI:29917"/>
        <dbReference type="ChEBI" id="CHEBI:35235"/>
        <dbReference type="ChEBI" id="CHEBI:57972"/>
        <dbReference type="ChEBI" id="CHEBI:64428"/>
        <dbReference type="EC" id="2.8.1.7"/>
    </reaction>
</comment>
<sequence length="371" mass="40403">MIYADNAATTKLCVEAYDSMKPYLHDQYGNASQPYSFSRPAKEALRSARETIAACIGATPDEIYFTSGGTESDNWVIKSSLFMPTKRDEVITSQIEHHAILNSCRTIRELGIKVRYLPVDNSGTVCPVSLENAISEHTGLVSIMFANNEIGTIEPIKKLAKVAHANGLVFHTDAVQAVGHIPIDVHALGVDLLSSSAHKFNGPKGIGFLYIKNGVNIHSYADGGSQEQKHRAGTENIASIVGMSSALKLNTQRMFEEEKKLRTLENILIRSLHESGLDFIRNGSENHLPGHVSLSFREADGEMLLHRLDLMGICISTGSACDSVNTQVSHVIKAVKVPDEYAEGTIRITFGADNTESDAVEIANAIKKVLL</sequence>